<organism evidence="5 6">
    <name type="scientific">Streptomyces cirratus</name>
    <dbReference type="NCBI Taxonomy" id="68187"/>
    <lineage>
        <taxon>Bacteria</taxon>
        <taxon>Bacillati</taxon>
        <taxon>Actinomycetota</taxon>
        <taxon>Actinomycetes</taxon>
        <taxon>Kitasatosporales</taxon>
        <taxon>Streptomycetaceae</taxon>
        <taxon>Streptomyces</taxon>
    </lineage>
</organism>
<dbReference type="InterPro" id="IPR000014">
    <property type="entry name" value="PAS"/>
</dbReference>
<feature type="domain" description="HTH luxR-type" evidence="4">
    <location>
        <begin position="139"/>
        <end position="204"/>
    </location>
</feature>
<keyword evidence="6" id="KW-1185">Reference proteome</keyword>
<name>A0ABQ3EUH5_9ACTN</name>
<sequence length="229" mass="24582">MTQPSPDVLSEAAAAWRSRFVSLFDRAPVALAISDAYGLILGANPAFASAWQLQPGKLEGRRLLDILTPTNDRQLGRLDEALRSRRRSRYPVEVSWQARGTARHGRVTVEPVSDPQDDIPRLLVSLAEEAGAGRPEPLPQDAANGLSAQEARILPLAAAGESGSAIARKVGLTVDGVNYHLTRLCRRLDVPNRPALIARAYVLGLLDPTAWPPRAATPATPDGPSVIRG</sequence>
<dbReference type="InterPro" id="IPR035965">
    <property type="entry name" value="PAS-like_dom_sf"/>
</dbReference>
<dbReference type="InterPro" id="IPR036388">
    <property type="entry name" value="WH-like_DNA-bd_sf"/>
</dbReference>
<dbReference type="SUPFAM" id="SSF55785">
    <property type="entry name" value="PYP-like sensor domain (PAS domain)"/>
    <property type="match status" value="1"/>
</dbReference>
<evidence type="ECO:0000313" key="5">
    <source>
        <dbReference type="EMBL" id="GHB51132.1"/>
    </source>
</evidence>
<evidence type="ECO:0000256" key="1">
    <source>
        <dbReference type="ARBA" id="ARBA00023015"/>
    </source>
</evidence>
<reference evidence="6" key="1">
    <citation type="journal article" date="2019" name="Int. J. Syst. Evol. Microbiol.">
        <title>The Global Catalogue of Microorganisms (GCM) 10K type strain sequencing project: providing services to taxonomists for standard genome sequencing and annotation.</title>
        <authorList>
            <consortium name="The Broad Institute Genomics Platform"/>
            <consortium name="The Broad Institute Genome Sequencing Center for Infectious Disease"/>
            <person name="Wu L."/>
            <person name="Ma J."/>
        </authorList>
    </citation>
    <scope>NUCLEOTIDE SEQUENCE [LARGE SCALE GENOMIC DNA]</scope>
    <source>
        <strain evidence="6">JCM 4738</strain>
    </source>
</reference>
<dbReference type="InterPro" id="IPR000792">
    <property type="entry name" value="Tscrpt_reg_LuxR_C"/>
</dbReference>
<dbReference type="Pfam" id="PF00989">
    <property type="entry name" value="PAS"/>
    <property type="match status" value="1"/>
</dbReference>
<dbReference type="InterPro" id="IPR016032">
    <property type="entry name" value="Sig_transdc_resp-reg_C-effctor"/>
</dbReference>
<evidence type="ECO:0000259" key="4">
    <source>
        <dbReference type="PROSITE" id="PS50043"/>
    </source>
</evidence>
<comment type="caution">
    <text evidence="5">The sequence shown here is derived from an EMBL/GenBank/DDBJ whole genome shotgun (WGS) entry which is preliminary data.</text>
</comment>
<dbReference type="Proteomes" id="UP000642673">
    <property type="component" value="Unassembled WGS sequence"/>
</dbReference>
<accession>A0ABQ3EUH5</accession>
<dbReference type="PROSITE" id="PS50043">
    <property type="entry name" value="HTH_LUXR_2"/>
    <property type="match status" value="1"/>
</dbReference>
<keyword evidence="2" id="KW-0238">DNA-binding</keyword>
<dbReference type="PANTHER" id="PTHR44688">
    <property type="entry name" value="DNA-BINDING TRANSCRIPTIONAL ACTIVATOR DEVR_DOSR"/>
    <property type="match status" value="1"/>
</dbReference>
<dbReference type="EMBL" id="BMVP01000003">
    <property type="protein sequence ID" value="GHB51132.1"/>
    <property type="molecule type" value="Genomic_DNA"/>
</dbReference>
<dbReference type="SMART" id="SM00421">
    <property type="entry name" value="HTH_LUXR"/>
    <property type="match status" value="1"/>
</dbReference>
<dbReference type="Gene3D" id="1.10.10.10">
    <property type="entry name" value="Winged helix-like DNA-binding domain superfamily/Winged helix DNA-binding domain"/>
    <property type="match status" value="1"/>
</dbReference>
<dbReference type="CDD" id="cd06170">
    <property type="entry name" value="LuxR_C_like"/>
    <property type="match status" value="1"/>
</dbReference>
<dbReference type="RefSeq" id="WP_229873617.1">
    <property type="nucleotide sequence ID" value="NZ_BMVP01000003.1"/>
</dbReference>
<dbReference type="Gene3D" id="3.30.450.20">
    <property type="entry name" value="PAS domain"/>
    <property type="match status" value="1"/>
</dbReference>
<dbReference type="InterPro" id="IPR013767">
    <property type="entry name" value="PAS_fold"/>
</dbReference>
<dbReference type="Pfam" id="PF00196">
    <property type="entry name" value="GerE"/>
    <property type="match status" value="1"/>
</dbReference>
<protein>
    <recommendedName>
        <fullName evidence="4">HTH luxR-type domain-containing protein</fullName>
    </recommendedName>
</protein>
<evidence type="ECO:0000256" key="3">
    <source>
        <dbReference type="ARBA" id="ARBA00023163"/>
    </source>
</evidence>
<dbReference type="NCBIfam" id="TIGR00229">
    <property type="entry name" value="sensory_box"/>
    <property type="match status" value="1"/>
</dbReference>
<proteinExistence type="predicted"/>
<dbReference type="SUPFAM" id="SSF46894">
    <property type="entry name" value="C-terminal effector domain of the bipartite response regulators"/>
    <property type="match status" value="1"/>
</dbReference>
<gene>
    <name evidence="5" type="ORF">GCM10010347_21090</name>
</gene>
<dbReference type="PANTHER" id="PTHR44688:SF16">
    <property type="entry name" value="DNA-BINDING TRANSCRIPTIONAL ACTIVATOR DEVR_DOSR"/>
    <property type="match status" value="1"/>
</dbReference>
<dbReference type="SMART" id="SM00091">
    <property type="entry name" value="PAS"/>
    <property type="match status" value="1"/>
</dbReference>
<evidence type="ECO:0000313" key="6">
    <source>
        <dbReference type="Proteomes" id="UP000642673"/>
    </source>
</evidence>
<dbReference type="CDD" id="cd00130">
    <property type="entry name" value="PAS"/>
    <property type="match status" value="1"/>
</dbReference>
<evidence type="ECO:0000256" key="2">
    <source>
        <dbReference type="ARBA" id="ARBA00023125"/>
    </source>
</evidence>
<keyword evidence="1" id="KW-0805">Transcription regulation</keyword>
<keyword evidence="3" id="KW-0804">Transcription</keyword>